<evidence type="ECO:0000259" key="1">
    <source>
        <dbReference type="PROSITE" id="PS51819"/>
    </source>
</evidence>
<dbReference type="Gene3D" id="3.10.180.10">
    <property type="entry name" value="2,3-Dihydroxybiphenyl 1,2-Dioxygenase, domain 1"/>
    <property type="match status" value="1"/>
</dbReference>
<dbReference type="Proteomes" id="UP001589943">
    <property type="component" value="Unassembled WGS sequence"/>
</dbReference>
<dbReference type="Pfam" id="PF18029">
    <property type="entry name" value="Glyoxalase_6"/>
    <property type="match status" value="1"/>
</dbReference>
<evidence type="ECO:0000313" key="2">
    <source>
        <dbReference type="EMBL" id="MFC0588917.1"/>
    </source>
</evidence>
<protein>
    <submittedName>
        <fullName evidence="2">VOC family protein</fullName>
    </submittedName>
</protein>
<organism evidence="2 3">
    <name type="scientific">Novosphingobium aquiterrae</name>
    <dbReference type="NCBI Taxonomy" id="624388"/>
    <lineage>
        <taxon>Bacteria</taxon>
        <taxon>Pseudomonadati</taxon>
        <taxon>Pseudomonadota</taxon>
        <taxon>Alphaproteobacteria</taxon>
        <taxon>Sphingomonadales</taxon>
        <taxon>Sphingomonadaceae</taxon>
        <taxon>Novosphingobium</taxon>
    </lineage>
</organism>
<dbReference type="EMBL" id="JBHLTL010000001">
    <property type="protein sequence ID" value="MFC0588917.1"/>
    <property type="molecule type" value="Genomic_DNA"/>
</dbReference>
<dbReference type="RefSeq" id="WP_379480405.1">
    <property type="nucleotide sequence ID" value="NZ_JBHLTL010000001.1"/>
</dbReference>
<dbReference type="PANTHER" id="PTHR39175">
    <property type="entry name" value="FAMILY PROTEIN, PUTATIVE (AFU_ORTHOLOGUE AFUA_3G15060)-RELATED"/>
    <property type="match status" value="1"/>
</dbReference>
<dbReference type="SUPFAM" id="SSF54593">
    <property type="entry name" value="Glyoxalase/Bleomycin resistance protein/Dihydroxybiphenyl dioxygenase"/>
    <property type="match status" value="1"/>
</dbReference>
<dbReference type="InterPro" id="IPR037523">
    <property type="entry name" value="VOC_core"/>
</dbReference>
<dbReference type="PROSITE" id="PS51819">
    <property type="entry name" value="VOC"/>
    <property type="match status" value="1"/>
</dbReference>
<name>A0ABV6PGG2_9SPHN</name>
<dbReference type="InterPro" id="IPR029068">
    <property type="entry name" value="Glyas_Bleomycin-R_OHBP_Dase"/>
</dbReference>
<dbReference type="InterPro" id="IPR041581">
    <property type="entry name" value="Glyoxalase_6"/>
</dbReference>
<reference evidence="2 3" key="1">
    <citation type="submission" date="2024-09" db="EMBL/GenBank/DDBJ databases">
        <authorList>
            <person name="Sun Q."/>
            <person name="Mori K."/>
        </authorList>
    </citation>
    <scope>NUCLEOTIDE SEQUENCE [LARGE SCALE GENOMIC DNA]</scope>
    <source>
        <strain evidence="2 3">NCAIM B.02537</strain>
    </source>
</reference>
<evidence type="ECO:0000313" key="3">
    <source>
        <dbReference type="Proteomes" id="UP001589943"/>
    </source>
</evidence>
<proteinExistence type="predicted"/>
<dbReference type="PANTHER" id="PTHR39175:SF1">
    <property type="entry name" value="FAMILY PROTEIN, PUTATIVE (AFU_ORTHOLOGUE AFUA_3G15060)-RELATED"/>
    <property type="match status" value="1"/>
</dbReference>
<accession>A0ABV6PGG2</accession>
<feature type="domain" description="VOC" evidence="1">
    <location>
        <begin position="6"/>
        <end position="120"/>
    </location>
</feature>
<gene>
    <name evidence="2" type="ORF">ACFFF7_05770</name>
</gene>
<sequence>MSKIIGIDHVQLAMPGGGEDIARGFYAALLGLNEAPKPMPLAARGGCWFEAPGVKIHLGVEADFRAAQNAHPALLVDDLKALAALIEQTGGQVRWDTELPGVLRCHVADPFGNRIELIQA</sequence>
<comment type="caution">
    <text evidence="2">The sequence shown here is derived from an EMBL/GenBank/DDBJ whole genome shotgun (WGS) entry which is preliminary data.</text>
</comment>
<keyword evidence="3" id="KW-1185">Reference proteome</keyword>